<evidence type="ECO:0000313" key="2">
    <source>
        <dbReference type="EMBL" id="PCG79795.1"/>
    </source>
</evidence>
<dbReference type="EMBL" id="NWSH01000082">
    <property type="protein sequence ID" value="PCG79795.1"/>
    <property type="molecule type" value="Genomic_DNA"/>
</dbReference>
<proteinExistence type="predicted"/>
<feature type="compositionally biased region" description="Basic and acidic residues" evidence="1">
    <location>
        <begin position="36"/>
        <end position="61"/>
    </location>
</feature>
<comment type="caution">
    <text evidence="2">The sequence shown here is derived from an EMBL/GenBank/DDBJ whole genome shotgun (WGS) entry which is preliminary data.</text>
</comment>
<sequence length="132" mass="15440">MSSGNSKNEAVKKERVKVGRVGDARPTAKQAPKPTPKPEKTQYEKDLEELERMKQEVREDMQRHIEKTPFVRRHYELHKKNFAPEFFEYFELYIYAACLIHPYPLCWKKLPDGSVSIFVRPDNSSILCSANP</sequence>
<gene>
    <name evidence="2" type="ORF">B5V51_13880</name>
</gene>
<name>A0A2A4K6A8_HELVI</name>
<reference evidence="2" key="1">
    <citation type="submission" date="2017-09" db="EMBL/GenBank/DDBJ databases">
        <title>Contemporary evolution of a Lepidopteran species, Heliothis virescens, in response to modern agricultural practices.</title>
        <authorList>
            <person name="Fritz M.L."/>
            <person name="Deyonke A.M."/>
            <person name="Papanicolaou A."/>
            <person name="Micinski S."/>
            <person name="Westbrook J."/>
            <person name="Gould F."/>
        </authorList>
    </citation>
    <scope>NUCLEOTIDE SEQUENCE [LARGE SCALE GENOMIC DNA]</scope>
    <source>
        <strain evidence="2">HvINT-</strain>
        <tissue evidence="2">Whole body</tissue>
    </source>
</reference>
<evidence type="ECO:0000256" key="1">
    <source>
        <dbReference type="SAM" id="MobiDB-lite"/>
    </source>
</evidence>
<feature type="compositionally biased region" description="Basic and acidic residues" evidence="1">
    <location>
        <begin position="9"/>
        <end position="23"/>
    </location>
</feature>
<accession>A0A2A4K6A8</accession>
<feature type="region of interest" description="Disordered" evidence="1">
    <location>
        <begin position="1"/>
        <end position="61"/>
    </location>
</feature>
<dbReference type="AlphaFoldDB" id="A0A2A4K6A8"/>
<protein>
    <submittedName>
        <fullName evidence="2">Uncharacterized protein</fullName>
    </submittedName>
</protein>
<organism evidence="2">
    <name type="scientific">Heliothis virescens</name>
    <name type="common">Tobacco budworm moth</name>
    <dbReference type="NCBI Taxonomy" id="7102"/>
    <lineage>
        <taxon>Eukaryota</taxon>
        <taxon>Metazoa</taxon>
        <taxon>Ecdysozoa</taxon>
        <taxon>Arthropoda</taxon>
        <taxon>Hexapoda</taxon>
        <taxon>Insecta</taxon>
        <taxon>Pterygota</taxon>
        <taxon>Neoptera</taxon>
        <taxon>Endopterygota</taxon>
        <taxon>Lepidoptera</taxon>
        <taxon>Glossata</taxon>
        <taxon>Ditrysia</taxon>
        <taxon>Noctuoidea</taxon>
        <taxon>Noctuidae</taxon>
        <taxon>Heliothinae</taxon>
        <taxon>Heliothis</taxon>
    </lineage>
</organism>